<organism evidence="2 3">
    <name type="scientific">Exophiala dermatitidis (strain ATCC 34100 / CBS 525.76 / NIH/UT8656)</name>
    <name type="common">Black yeast</name>
    <name type="synonym">Wangiella dermatitidis</name>
    <dbReference type="NCBI Taxonomy" id="858893"/>
    <lineage>
        <taxon>Eukaryota</taxon>
        <taxon>Fungi</taxon>
        <taxon>Dikarya</taxon>
        <taxon>Ascomycota</taxon>
        <taxon>Pezizomycotina</taxon>
        <taxon>Eurotiomycetes</taxon>
        <taxon>Chaetothyriomycetidae</taxon>
        <taxon>Chaetothyriales</taxon>
        <taxon>Herpotrichiellaceae</taxon>
        <taxon>Exophiala</taxon>
    </lineage>
</organism>
<evidence type="ECO:0000313" key="2">
    <source>
        <dbReference type="EMBL" id="EHY53172.1"/>
    </source>
</evidence>
<keyword evidence="1" id="KW-0812">Transmembrane</keyword>
<dbReference type="EMBL" id="JH226130">
    <property type="protein sequence ID" value="EHY53172.1"/>
    <property type="molecule type" value="Genomic_DNA"/>
</dbReference>
<dbReference type="InParanoid" id="H6BNA4"/>
<dbReference type="AlphaFoldDB" id="H6BNA4"/>
<reference evidence="2" key="1">
    <citation type="submission" date="2011-07" db="EMBL/GenBank/DDBJ databases">
        <title>The Genome Sequence of Exophiala (Wangiella) dermatitidis NIH/UT8656.</title>
        <authorList>
            <consortium name="The Broad Institute Genome Sequencing Platform"/>
            <person name="Cuomo C."/>
            <person name="Wang Z."/>
            <person name="Hunicke-Smith S."/>
            <person name="Szanislo P.J."/>
            <person name="Earl A."/>
            <person name="Young S.K."/>
            <person name="Zeng Q."/>
            <person name="Gargeya S."/>
            <person name="Fitzgerald M."/>
            <person name="Haas B."/>
            <person name="Abouelleil A."/>
            <person name="Alvarado L."/>
            <person name="Arachchi H.M."/>
            <person name="Berlin A."/>
            <person name="Brown A."/>
            <person name="Chapman S.B."/>
            <person name="Chen Z."/>
            <person name="Dunbar C."/>
            <person name="Freedman E."/>
            <person name="Gearin G."/>
            <person name="Gellesch M."/>
            <person name="Goldberg J."/>
            <person name="Griggs A."/>
            <person name="Gujja S."/>
            <person name="Heiman D."/>
            <person name="Howarth C."/>
            <person name="Larson L."/>
            <person name="Lui A."/>
            <person name="MacDonald P.J.P."/>
            <person name="Montmayeur A."/>
            <person name="Murphy C."/>
            <person name="Neiman D."/>
            <person name="Pearson M."/>
            <person name="Priest M."/>
            <person name="Roberts A."/>
            <person name="Saif S."/>
            <person name="Shea T."/>
            <person name="Shenoy N."/>
            <person name="Sisk P."/>
            <person name="Stolte C."/>
            <person name="Sykes S."/>
            <person name="Wortman J."/>
            <person name="Nusbaum C."/>
            <person name="Birren B."/>
        </authorList>
    </citation>
    <scope>NUCLEOTIDE SEQUENCE</scope>
    <source>
        <strain evidence="2">NIH/UT8656</strain>
    </source>
</reference>
<proteinExistence type="predicted"/>
<evidence type="ECO:0000313" key="3">
    <source>
        <dbReference type="Proteomes" id="UP000007304"/>
    </source>
</evidence>
<feature type="transmembrane region" description="Helical" evidence="1">
    <location>
        <begin position="88"/>
        <end position="107"/>
    </location>
</feature>
<gene>
    <name evidence="2" type="ORF">HMPREF1120_01370</name>
</gene>
<dbReference type="GeneID" id="20306009"/>
<protein>
    <submittedName>
        <fullName evidence="2">Uncharacterized protein</fullName>
    </submittedName>
</protein>
<dbReference type="Proteomes" id="UP000007304">
    <property type="component" value="Unassembled WGS sequence"/>
</dbReference>
<dbReference type="HOGENOM" id="CLU_2084847_0_0_1"/>
<sequence length="117" mass="12735">MMVVGRPCPLSPTSSNAYVFGIDRSYRRSLISSNAYNVGRLCRRSRISSPPLISSVAYIVSPPYRHCYIIVAYVVAADYLVDASVGSLPMSSIVVLLIVLLKVVVGLPSGFRQSLCH</sequence>
<accession>H6BNA4</accession>
<keyword evidence="3" id="KW-1185">Reference proteome</keyword>
<dbReference type="VEuPathDB" id="FungiDB:HMPREF1120_01370"/>
<evidence type="ECO:0000256" key="1">
    <source>
        <dbReference type="SAM" id="Phobius"/>
    </source>
</evidence>
<feature type="transmembrane region" description="Helical" evidence="1">
    <location>
        <begin position="52"/>
        <end position="76"/>
    </location>
</feature>
<keyword evidence="1" id="KW-0472">Membrane</keyword>
<dbReference type="RefSeq" id="XP_009153633.1">
    <property type="nucleotide sequence ID" value="XM_009155385.1"/>
</dbReference>
<name>H6BNA4_EXODN</name>
<keyword evidence="1" id="KW-1133">Transmembrane helix</keyword>